<accession>V2Y5G5</accession>
<evidence type="ECO:0000256" key="3">
    <source>
        <dbReference type="SAM" id="Coils"/>
    </source>
</evidence>
<dbReference type="EMBL" id="AWSO01000863">
    <property type="protein sequence ID" value="ESK86904.1"/>
    <property type="molecule type" value="Genomic_DNA"/>
</dbReference>
<sequence>MDNDLVRLWHLINELSDQLAHNHKITKTLQSQASTLKNEVAQINTGFTLRRYNTDITKETFDSDLERTSAQIIIENQGLLHENKQLSLLLKEYEGTLETIMIKFRNHALAAQQHEHTLTRHYETLLMARETQDLSQDLTSAVNMSKSLQRLLRNLRSLLRSMSSEDDEEETAEVDGDTHAQHVDPAEVLSLLDKLTAQLSGSGVYPELSGPADWSVEREHEISRLEKENDELRRRLGIDQESILASGIDMDAEIRRMECDRHPILSVEKHRRRGSGHSRSGSGDQWERGGGGGGGGSGGGIGSYWDTLTNANNKGPQQQHQPQPSYSAVLAGGMGVQQSPGPNVVGGAPLQRAIDLPGMRMGAGPQGRRLGTSSPQRGGWPAAPGRGAGAPSPTASASSASAALSLWSNQQPSSSVSDRPWPMQGGGGGGGGGGLD</sequence>
<feature type="compositionally biased region" description="Low complexity" evidence="4">
    <location>
        <begin position="377"/>
        <end position="408"/>
    </location>
</feature>
<organism evidence="5 6">
    <name type="scientific">Moniliophthora roreri (strain MCA 2997)</name>
    <name type="common">Cocoa frosty pod rot fungus</name>
    <name type="synonym">Crinipellis roreri</name>
    <dbReference type="NCBI Taxonomy" id="1381753"/>
    <lineage>
        <taxon>Eukaryota</taxon>
        <taxon>Fungi</taxon>
        <taxon>Dikarya</taxon>
        <taxon>Basidiomycota</taxon>
        <taxon>Agaricomycotina</taxon>
        <taxon>Agaricomycetes</taxon>
        <taxon>Agaricomycetidae</taxon>
        <taxon>Agaricales</taxon>
        <taxon>Marasmiineae</taxon>
        <taxon>Marasmiaceae</taxon>
        <taxon>Moniliophthora</taxon>
    </lineage>
</organism>
<reference evidence="5 6" key="1">
    <citation type="journal article" date="2014" name="BMC Genomics">
        <title>Genome and secretome analysis of the hemibiotrophic fungal pathogen, Moniliophthora roreri, which causes frosty pod rot disease of cacao: mechanisms of the biotrophic and necrotrophic phases.</title>
        <authorList>
            <person name="Meinhardt L.W."/>
            <person name="Costa G.G.L."/>
            <person name="Thomazella D.P.T."/>
            <person name="Teixeira P.J.P.L."/>
            <person name="Carazzolle M.F."/>
            <person name="Schuster S.C."/>
            <person name="Carlson J.E."/>
            <person name="Guiltinan M.J."/>
            <person name="Mieczkowski P."/>
            <person name="Farmer A."/>
            <person name="Ramaraj T."/>
            <person name="Crozier J."/>
            <person name="Davis R.E."/>
            <person name="Shao J."/>
            <person name="Melnick R.L."/>
            <person name="Pereira G.A.G."/>
            <person name="Bailey B.A."/>
        </authorList>
    </citation>
    <scope>NUCLEOTIDE SEQUENCE [LARGE SCALE GENOMIC DNA]</scope>
    <source>
        <strain evidence="5 6">MCA 2997</strain>
    </source>
</reference>
<feature type="coiled-coil region" evidence="3">
    <location>
        <begin position="215"/>
        <end position="242"/>
    </location>
</feature>
<gene>
    <name evidence="5" type="ORF">Moror_3421</name>
</gene>
<feature type="region of interest" description="Disordered" evidence="4">
    <location>
        <begin position="162"/>
        <end position="181"/>
    </location>
</feature>
<feature type="compositionally biased region" description="Gly residues" evidence="4">
    <location>
        <begin position="424"/>
        <end position="436"/>
    </location>
</feature>
<dbReference type="PANTHER" id="PTHR39472">
    <property type="entry name" value="EXPRESSED PROTEIN"/>
    <property type="match status" value="1"/>
</dbReference>
<dbReference type="AlphaFoldDB" id="V2Y5G5"/>
<name>V2Y5G5_MONRO</name>
<dbReference type="InterPro" id="IPR008555">
    <property type="entry name" value="SIKE"/>
</dbReference>
<evidence type="ECO:0000256" key="4">
    <source>
        <dbReference type="SAM" id="MobiDB-lite"/>
    </source>
</evidence>
<comment type="caution">
    <text evidence="5">The sequence shown here is derived from an EMBL/GenBank/DDBJ whole genome shotgun (WGS) entry which is preliminary data.</text>
</comment>
<proteinExistence type="inferred from homology"/>
<evidence type="ECO:0000313" key="6">
    <source>
        <dbReference type="Proteomes" id="UP000017559"/>
    </source>
</evidence>
<protein>
    <submittedName>
        <fullName evidence="5">Uncharacterized protein</fullName>
    </submittedName>
</protein>
<feature type="compositionally biased region" description="Polar residues" evidence="4">
    <location>
        <begin position="306"/>
        <end position="315"/>
    </location>
</feature>
<dbReference type="OrthoDB" id="21214at2759"/>
<dbReference type="KEGG" id="mrr:Moror_3421"/>
<feature type="compositionally biased region" description="Acidic residues" evidence="4">
    <location>
        <begin position="164"/>
        <end position="175"/>
    </location>
</feature>
<dbReference type="PANTHER" id="PTHR39472:SF1">
    <property type="entry name" value="EXPRESSED PROTEIN"/>
    <property type="match status" value="1"/>
</dbReference>
<evidence type="ECO:0000256" key="1">
    <source>
        <dbReference type="ARBA" id="ARBA00005537"/>
    </source>
</evidence>
<dbReference type="HOGENOM" id="CLU_052711_0_0_1"/>
<dbReference type="Proteomes" id="UP000017559">
    <property type="component" value="Unassembled WGS sequence"/>
</dbReference>
<feature type="compositionally biased region" description="Gly residues" evidence="4">
    <location>
        <begin position="288"/>
        <end position="302"/>
    </location>
</feature>
<feature type="region of interest" description="Disordered" evidence="4">
    <location>
        <begin position="265"/>
        <end position="325"/>
    </location>
</feature>
<dbReference type="Pfam" id="PF05769">
    <property type="entry name" value="SIKE"/>
    <property type="match status" value="1"/>
</dbReference>
<comment type="similarity">
    <text evidence="1">Belongs to the SIKE family.</text>
</comment>
<evidence type="ECO:0000256" key="2">
    <source>
        <dbReference type="ARBA" id="ARBA00023054"/>
    </source>
</evidence>
<evidence type="ECO:0000313" key="5">
    <source>
        <dbReference type="EMBL" id="ESK86904.1"/>
    </source>
</evidence>
<dbReference type="STRING" id="1381753.V2Y5G5"/>
<feature type="region of interest" description="Disordered" evidence="4">
    <location>
        <begin position="357"/>
        <end position="436"/>
    </location>
</feature>
<keyword evidence="2 3" id="KW-0175">Coiled coil</keyword>
<keyword evidence="6" id="KW-1185">Reference proteome</keyword>